<dbReference type="InterPro" id="IPR011717">
    <property type="entry name" value="TPR-4"/>
</dbReference>
<name>A0A1G9SJY6_9BACT</name>
<keyword evidence="5" id="KW-0732">Signal</keyword>
<evidence type="ECO:0000256" key="1">
    <source>
        <dbReference type="ARBA" id="ARBA00022737"/>
    </source>
</evidence>
<feature type="repeat" description="TPR" evidence="3">
    <location>
        <begin position="227"/>
        <end position="260"/>
    </location>
</feature>
<dbReference type="GO" id="GO:0046813">
    <property type="term" value="P:receptor-mediated virion attachment to host cell"/>
    <property type="evidence" value="ECO:0007669"/>
    <property type="project" value="TreeGrafter"/>
</dbReference>
<dbReference type="InterPro" id="IPR019734">
    <property type="entry name" value="TPR_rpt"/>
</dbReference>
<proteinExistence type="predicted"/>
<protein>
    <submittedName>
        <fullName evidence="6">Flp pilus assembly protein TadD, contains TPR repeats</fullName>
    </submittedName>
</protein>
<dbReference type="OrthoDB" id="902865at2"/>
<dbReference type="Pfam" id="PF13432">
    <property type="entry name" value="TPR_16"/>
    <property type="match status" value="3"/>
</dbReference>
<reference evidence="6 7" key="1">
    <citation type="submission" date="2016-10" db="EMBL/GenBank/DDBJ databases">
        <authorList>
            <person name="de Groot N.N."/>
        </authorList>
    </citation>
    <scope>NUCLEOTIDE SEQUENCE [LARGE SCALE GENOMIC DNA]</scope>
    <source>
        <strain evidence="6 7">DSM 21668</strain>
    </source>
</reference>
<feature type="chain" id="PRO_5011546624" evidence="5">
    <location>
        <begin position="18"/>
        <end position="708"/>
    </location>
</feature>
<dbReference type="PROSITE" id="PS50005">
    <property type="entry name" value="TPR"/>
    <property type="match status" value="4"/>
</dbReference>
<evidence type="ECO:0000313" key="6">
    <source>
        <dbReference type="EMBL" id="SDM35804.1"/>
    </source>
</evidence>
<gene>
    <name evidence="6" type="ORF">SAMN04488090_3205</name>
</gene>
<dbReference type="GO" id="GO:0009279">
    <property type="term" value="C:cell outer membrane"/>
    <property type="evidence" value="ECO:0007669"/>
    <property type="project" value="TreeGrafter"/>
</dbReference>
<evidence type="ECO:0000256" key="4">
    <source>
        <dbReference type="SAM" id="MobiDB-lite"/>
    </source>
</evidence>
<accession>A0A1G9SJY6</accession>
<dbReference type="AlphaFoldDB" id="A0A1G9SJY6"/>
<dbReference type="SUPFAM" id="SSF48452">
    <property type="entry name" value="TPR-like"/>
    <property type="match status" value="3"/>
</dbReference>
<dbReference type="PANTHER" id="PTHR44858">
    <property type="entry name" value="TETRATRICOPEPTIDE REPEAT PROTEIN 6"/>
    <property type="match status" value="1"/>
</dbReference>
<dbReference type="Gene3D" id="1.25.40.10">
    <property type="entry name" value="Tetratricopeptide repeat domain"/>
    <property type="match status" value="5"/>
</dbReference>
<feature type="signal peptide" evidence="5">
    <location>
        <begin position="1"/>
        <end position="17"/>
    </location>
</feature>
<feature type="repeat" description="TPR" evidence="3">
    <location>
        <begin position="333"/>
        <end position="366"/>
    </location>
</feature>
<organism evidence="6 7">
    <name type="scientific">Siphonobacter aquaeclarae</name>
    <dbReference type="NCBI Taxonomy" id="563176"/>
    <lineage>
        <taxon>Bacteria</taxon>
        <taxon>Pseudomonadati</taxon>
        <taxon>Bacteroidota</taxon>
        <taxon>Cytophagia</taxon>
        <taxon>Cytophagales</taxon>
        <taxon>Cytophagaceae</taxon>
        <taxon>Siphonobacter</taxon>
    </lineage>
</organism>
<evidence type="ECO:0000256" key="2">
    <source>
        <dbReference type="ARBA" id="ARBA00022803"/>
    </source>
</evidence>
<evidence type="ECO:0000256" key="5">
    <source>
        <dbReference type="SAM" id="SignalP"/>
    </source>
</evidence>
<keyword evidence="7" id="KW-1185">Reference proteome</keyword>
<feature type="region of interest" description="Disordered" evidence="4">
    <location>
        <begin position="665"/>
        <end position="708"/>
    </location>
</feature>
<dbReference type="GO" id="GO:0042802">
    <property type="term" value="F:identical protein binding"/>
    <property type="evidence" value="ECO:0007669"/>
    <property type="project" value="InterPro"/>
</dbReference>
<keyword evidence="1" id="KW-0677">Repeat</keyword>
<dbReference type="InterPro" id="IPR011990">
    <property type="entry name" value="TPR-like_helical_dom_sf"/>
</dbReference>
<dbReference type="InterPro" id="IPR050498">
    <property type="entry name" value="Ycf3"/>
</dbReference>
<evidence type="ECO:0000313" key="7">
    <source>
        <dbReference type="Proteomes" id="UP000198901"/>
    </source>
</evidence>
<dbReference type="Pfam" id="PF07721">
    <property type="entry name" value="TPR_4"/>
    <property type="match status" value="2"/>
</dbReference>
<dbReference type="SMART" id="SM00028">
    <property type="entry name" value="TPR"/>
    <property type="match status" value="9"/>
</dbReference>
<dbReference type="PANTHER" id="PTHR44858:SF1">
    <property type="entry name" value="UDP-N-ACETYLGLUCOSAMINE--PEPTIDE N-ACETYLGLUCOSAMINYLTRANSFERASE SPINDLY-RELATED"/>
    <property type="match status" value="1"/>
</dbReference>
<dbReference type="STRING" id="563176.SAMN04488090_3205"/>
<feature type="repeat" description="TPR" evidence="3">
    <location>
        <begin position="401"/>
        <end position="434"/>
    </location>
</feature>
<dbReference type="EMBL" id="FNGS01000006">
    <property type="protein sequence ID" value="SDM35804.1"/>
    <property type="molecule type" value="Genomic_DNA"/>
</dbReference>
<sequence>MILRLLLFCCWTGTVWAQSNRTDSLRKVNNMAVELARKGRYDRAGQLLGGAVRVQPKDTLRYNLGQAELAQRHYDQAARWLQGSLPFPNAGLQRGLAEAQRGRYNEALNYFRTTPVDGANNTALFYNQALALWRSARLPDAYPHIENYLQQGANAAGDSRPRVALGQLYAAQNRWDEALRQFEQARNDSADIRVLLCLGETHLALRQEEEAIARFQEYLEKGGREGYLAHLGLAQTYYRQGNYGQALESYQRVQRIKPGSAEAAAGIGNVLLAQQLDARALIQYQRAVSYDTAYAPARLGRAMALYRLGRYAEAWKDFEASGHLINPSNPDFADFYLCRGFTLLNLKKYARAIPEFENAMKTKPRETAVYAGLSEAYRGTGDFASAHRNVNEALKFQPNNPGLLTNRGNFQLNIQQFDDAADDFRRAIRLNPLELNAHNGLAITDLEGDRIGEALVRYDSLIMKYPKVAMIFNNRGVAQSYKGLQSEFDKKENDARNYYAKSLADFQRAARLDTSTGYFRNNIGNVYRLINEKEKAISNYEAYLSKTSINNLGALYAAHKQPQYAHYYITTAIRLDSVNSSFLFNRARMYRQLFPDSLQLRASYLRAENYVSPNAISRKYSKDGYITIYLFDYQYNPYPFPGNPRFPLSADTGKPQEWMLYPDYQAIPEPPAPEPVKSEPRVYTGPKGKPLKARRPSPRRGSTECPTG</sequence>
<feature type="repeat" description="TPR" evidence="3">
    <location>
        <begin position="367"/>
        <end position="400"/>
    </location>
</feature>
<dbReference type="Proteomes" id="UP000198901">
    <property type="component" value="Unassembled WGS sequence"/>
</dbReference>
<dbReference type="RefSeq" id="WP_093204377.1">
    <property type="nucleotide sequence ID" value="NZ_FNGS01000006.1"/>
</dbReference>
<evidence type="ECO:0000256" key="3">
    <source>
        <dbReference type="PROSITE-ProRule" id="PRU00339"/>
    </source>
</evidence>
<keyword evidence="2 3" id="KW-0802">TPR repeat</keyword>
<feature type="compositionally biased region" description="Basic residues" evidence="4">
    <location>
        <begin position="689"/>
        <end position="698"/>
    </location>
</feature>